<keyword evidence="1" id="KW-0812">Transmembrane</keyword>
<dbReference type="KEGG" id="ccb:Clocel_2811"/>
<dbReference type="EMBL" id="CP002160">
    <property type="protein sequence ID" value="ADL52508.1"/>
    <property type="molecule type" value="Genomic_DNA"/>
</dbReference>
<dbReference type="STRING" id="573061.Clocel_2811"/>
<evidence type="ECO:0000313" key="3">
    <source>
        <dbReference type="Proteomes" id="UP000002730"/>
    </source>
</evidence>
<dbReference type="AlphaFoldDB" id="D9SS61"/>
<keyword evidence="1" id="KW-0472">Membrane</keyword>
<proteinExistence type="predicted"/>
<keyword evidence="1" id="KW-1133">Transmembrane helix</keyword>
<dbReference type="RefSeq" id="WP_010074606.1">
    <property type="nucleotide sequence ID" value="NC_014393.1"/>
</dbReference>
<accession>D9SS61</accession>
<evidence type="ECO:0000313" key="2">
    <source>
        <dbReference type="EMBL" id="ADL52508.1"/>
    </source>
</evidence>
<name>D9SS61_CLOC7</name>
<feature type="transmembrane region" description="Helical" evidence="1">
    <location>
        <begin position="94"/>
        <end position="117"/>
    </location>
</feature>
<feature type="transmembrane region" description="Helical" evidence="1">
    <location>
        <begin position="147"/>
        <end position="165"/>
    </location>
</feature>
<dbReference type="Proteomes" id="UP000002730">
    <property type="component" value="Chromosome"/>
</dbReference>
<feature type="transmembrane region" description="Helical" evidence="1">
    <location>
        <begin position="55"/>
        <end position="73"/>
    </location>
</feature>
<evidence type="ECO:0008006" key="4">
    <source>
        <dbReference type="Google" id="ProtNLM"/>
    </source>
</evidence>
<sequence>MIKLLKLELKKINFYHVIFETFLINIMLLILFFIFQYISSKNYIVFMKNSVVDVLISFPFLMYTAVLISRIIIEEYKNRTIYLIFMYPVNKTKVMLVKLLLIIIISVLSIVVAKFSLYWSFRFLELKCSNFCKIPSKIFEYKNNWKVNVYIISSCITALTPSYFAVKRKEVNQIVLREFILVAILCIVYFKLGFNMLLLLLVFLGIVAVVAIIMTLKEIHNQNFEADVYYINTSMDIGSDDI</sequence>
<dbReference type="HOGENOM" id="CLU_102870_2_0_9"/>
<evidence type="ECO:0000256" key="1">
    <source>
        <dbReference type="SAM" id="Phobius"/>
    </source>
</evidence>
<feature type="transmembrane region" description="Helical" evidence="1">
    <location>
        <begin position="174"/>
        <end position="190"/>
    </location>
</feature>
<keyword evidence="3" id="KW-1185">Reference proteome</keyword>
<feature type="transmembrane region" description="Helical" evidence="1">
    <location>
        <begin position="12"/>
        <end position="35"/>
    </location>
</feature>
<dbReference type="OrthoDB" id="9784784at2"/>
<protein>
    <recommendedName>
        <fullName evidence="4">ABC transporter permease</fullName>
    </recommendedName>
</protein>
<gene>
    <name evidence="2" type="ordered locus">Clocel_2811</name>
</gene>
<reference evidence="2 3" key="1">
    <citation type="submission" date="2010-08" db="EMBL/GenBank/DDBJ databases">
        <title>Complete sequence of Clostridium cellulovorans 743B.</title>
        <authorList>
            <consortium name="US DOE Joint Genome Institute"/>
            <person name="Lucas S."/>
            <person name="Copeland A."/>
            <person name="Lapidus A."/>
            <person name="Cheng J.-F."/>
            <person name="Bruce D."/>
            <person name="Goodwin L."/>
            <person name="Pitluck S."/>
            <person name="Chertkov O."/>
            <person name="Detter J.C."/>
            <person name="Han C."/>
            <person name="Tapia R."/>
            <person name="Land M."/>
            <person name="Hauser L."/>
            <person name="Chang Y.-J."/>
            <person name="Jeffries C."/>
            <person name="Kyrpides N."/>
            <person name="Ivanova N."/>
            <person name="Mikhailova N."/>
            <person name="Hemme C.L."/>
            <person name="Woyke T."/>
        </authorList>
    </citation>
    <scope>NUCLEOTIDE SEQUENCE [LARGE SCALE GENOMIC DNA]</scope>
    <source>
        <strain evidence="3">ATCC 35296 / DSM 3052 / OCM 3 / 743B</strain>
    </source>
</reference>
<organism evidence="2 3">
    <name type="scientific">Clostridium cellulovorans (strain ATCC 35296 / DSM 3052 / OCM 3 / 743B)</name>
    <dbReference type="NCBI Taxonomy" id="573061"/>
    <lineage>
        <taxon>Bacteria</taxon>
        <taxon>Bacillati</taxon>
        <taxon>Bacillota</taxon>
        <taxon>Clostridia</taxon>
        <taxon>Eubacteriales</taxon>
        <taxon>Clostridiaceae</taxon>
        <taxon>Clostridium</taxon>
    </lineage>
</organism>